<keyword evidence="1" id="KW-0812">Transmembrane</keyword>
<organism evidence="2">
    <name type="scientific">marine sediment metagenome</name>
    <dbReference type="NCBI Taxonomy" id="412755"/>
    <lineage>
        <taxon>unclassified sequences</taxon>
        <taxon>metagenomes</taxon>
        <taxon>ecological metagenomes</taxon>
    </lineage>
</organism>
<dbReference type="EMBL" id="LAZR01002081">
    <property type="protein sequence ID" value="KKN34834.1"/>
    <property type="molecule type" value="Genomic_DNA"/>
</dbReference>
<protein>
    <submittedName>
        <fullName evidence="2">Uncharacterized protein</fullName>
    </submittedName>
</protein>
<name>A0A0F9PX93_9ZZZZ</name>
<keyword evidence="1" id="KW-0472">Membrane</keyword>
<gene>
    <name evidence="2" type="ORF">LCGC14_0789750</name>
</gene>
<accession>A0A0F9PX93</accession>
<evidence type="ECO:0000256" key="1">
    <source>
        <dbReference type="SAM" id="Phobius"/>
    </source>
</evidence>
<evidence type="ECO:0000313" key="2">
    <source>
        <dbReference type="EMBL" id="KKN34834.1"/>
    </source>
</evidence>
<sequence>MTLSEELRELDRAVVNLKKVIAREINAHPFWPTVYVVIGAIGWVWFWFNP</sequence>
<feature type="transmembrane region" description="Helical" evidence="1">
    <location>
        <begin position="29"/>
        <end position="48"/>
    </location>
</feature>
<proteinExistence type="predicted"/>
<dbReference type="AlphaFoldDB" id="A0A0F9PX93"/>
<keyword evidence="1" id="KW-1133">Transmembrane helix</keyword>
<reference evidence="2" key="1">
    <citation type="journal article" date="2015" name="Nature">
        <title>Complex archaea that bridge the gap between prokaryotes and eukaryotes.</title>
        <authorList>
            <person name="Spang A."/>
            <person name="Saw J.H."/>
            <person name="Jorgensen S.L."/>
            <person name="Zaremba-Niedzwiedzka K."/>
            <person name="Martijn J."/>
            <person name="Lind A.E."/>
            <person name="van Eijk R."/>
            <person name="Schleper C."/>
            <person name="Guy L."/>
            <person name="Ettema T.J."/>
        </authorList>
    </citation>
    <scope>NUCLEOTIDE SEQUENCE</scope>
</reference>
<comment type="caution">
    <text evidence="2">The sequence shown here is derived from an EMBL/GenBank/DDBJ whole genome shotgun (WGS) entry which is preliminary data.</text>
</comment>